<accession>A0A0H5R9Q3</accession>
<dbReference type="InterPro" id="IPR027408">
    <property type="entry name" value="PNPase/RNase_PH_dom_sf"/>
</dbReference>
<dbReference type="GO" id="GO:0000177">
    <property type="term" value="C:cytoplasmic exosome (RNase complex)"/>
    <property type="evidence" value="ECO:0007669"/>
    <property type="project" value="TreeGrafter"/>
</dbReference>
<dbReference type="GO" id="GO:0016075">
    <property type="term" value="P:rRNA catabolic process"/>
    <property type="evidence" value="ECO:0007669"/>
    <property type="project" value="TreeGrafter"/>
</dbReference>
<evidence type="ECO:0000313" key="8">
    <source>
        <dbReference type="EMBL" id="CRZ10813.1"/>
    </source>
</evidence>
<dbReference type="GO" id="GO:0071028">
    <property type="term" value="P:nuclear mRNA surveillance"/>
    <property type="evidence" value="ECO:0007669"/>
    <property type="project" value="TreeGrafter"/>
</dbReference>
<proteinExistence type="inferred from homology"/>
<keyword evidence="5" id="KW-0539">Nucleus</keyword>
<dbReference type="Pfam" id="PF01138">
    <property type="entry name" value="RNase_PH"/>
    <property type="match status" value="1"/>
</dbReference>
<dbReference type="InterPro" id="IPR015847">
    <property type="entry name" value="ExoRNase_PH_dom2"/>
</dbReference>
<dbReference type="GO" id="GO:0000176">
    <property type="term" value="C:nuclear exosome (RNase complex)"/>
    <property type="evidence" value="ECO:0007669"/>
    <property type="project" value="TreeGrafter"/>
</dbReference>
<dbReference type="InterPro" id="IPR001247">
    <property type="entry name" value="ExoRNase_PH_dom1"/>
</dbReference>
<feature type="domain" description="Exoribonuclease phosphorolytic" evidence="7">
    <location>
        <begin position="147"/>
        <end position="213"/>
    </location>
</feature>
<dbReference type="GO" id="GO:0071051">
    <property type="term" value="P:poly(A)-dependent snoRNA 3'-end processing"/>
    <property type="evidence" value="ECO:0007669"/>
    <property type="project" value="TreeGrafter"/>
</dbReference>
<evidence type="ECO:0000256" key="2">
    <source>
        <dbReference type="ARBA" id="ARBA00006678"/>
    </source>
</evidence>
<dbReference type="Pfam" id="PF03725">
    <property type="entry name" value="RNase_PH_C"/>
    <property type="match status" value="1"/>
</dbReference>
<evidence type="ECO:0000256" key="1">
    <source>
        <dbReference type="ARBA" id="ARBA00004123"/>
    </source>
</evidence>
<dbReference type="GO" id="GO:0006364">
    <property type="term" value="P:rRNA processing"/>
    <property type="evidence" value="ECO:0007669"/>
    <property type="project" value="UniProtKB-KW"/>
</dbReference>
<dbReference type="EMBL" id="HACM01010371">
    <property type="protein sequence ID" value="CRZ10813.1"/>
    <property type="molecule type" value="Transcribed_RNA"/>
</dbReference>
<name>A0A0H5R9Q3_9EUKA</name>
<dbReference type="PANTHER" id="PTHR11953:SF1">
    <property type="entry name" value="EXOSOME COMPLEX COMPONENT RRP46"/>
    <property type="match status" value="1"/>
</dbReference>
<evidence type="ECO:0000256" key="4">
    <source>
        <dbReference type="ARBA" id="ARBA00022835"/>
    </source>
</evidence>
<dbReference type="Gene3D" id="3.30.230.70">
    <property type="entry name" value="GHMP Kinase, N-terminal domain"/>
    <property type="match status" value="1"/>
</dbReference>
<feature type="domain" description="Exoribonuclease phosphorolytic" evidence="6">
    <location>
        <begin position="21"/>
        <end position="143"/>
    </location>
</feature>
<keyword evidence="4" id="KW-0271">Exosome</keyword>
<dbReference type="CDD" id="cd11372">
    <property type="entry name" value="RNase_PH_RRP46"/>
    <property type="match status" value="1"/>
</dbReference>
<comment type="similarity">
    <text evidence="2">Belongs to the RNase PH family.</text>
</comment>
<reference evidence="8" key="1">
    <citation type="submission" date="2015-04" db="EMBL/GenBank/DDBJ databases">
        <title>The genome sequence of the plant pathogenic Rhizarian Plasmodiophora brassicae reveals insights in its biotrophic life cycle and the origin of chitin synthesis.</title>
        <authorList>
            <person name="Schwelm A."/>
            <person name="Fogelqvist J."/>
            <person name="Knaust A."/>
            <person name="Julke S."/>
            <person name="Lilja T."/>
            <person name="Dhandapani V."/>
            <person name="Bonilla-Rosso G."/>
            <person name="Karlsson M."/>
            <person name="Shevchenko A."/>
            <person name="Choi S.R."/>
            <person name="Kim H.G."/>
            <person name="Park J.Y."/>
            <person name="Lim Y.P."/>
            <person name="Ludwig-Muller J."/>
            <person name="Dixelius C."/>
        </authorList>
    </citation>
    <scope>NUCLEOTIDE SEQUENCE</scope>
    <source>
        <tissue evidence="8">Potato root galls</tissue>
    </source>
</reference>
<dbReference type="GO" id="GO:0005730">
    <property type="term" value="C:nucleolus"/>
    <property type="evidence" value="ECO:0007669"/>
    <property type="project" value="TreeGrafter"/>
</dbReference>
<dbReference type="InterPro" id="IPR050080">
    <property type="entry name" value="RNase_PH"/>
</dbReference>
<dbReference type="SUPFAM" id="SSF55666">
    <property type="entry name" value="Ribonuclease PH domain 2-like"/>
    <property type="match status" value="1"/>
</dbReference>
<sequence length="240" mass="25777">MTIKSSRGSPERRCGREYSSLRPISTEQSMLDQYDGSAKIEHGCTSVIATVFGPVEAPIRSEIYDQARITVSIKKVSPIKPGLISSISEWEHIVRQSLEAVVLRSLHPRTQIEVNLIVVGDDGSLVSACVHAACLALIDAGVPLTSMLSSVTLAISETGAVLIDPTLEEEVAAAARLTFVCSSDCSQADSIIASITDGTILESTYFECIKLARIAATQVQGFLELALQNKARMEVQGRNV</sequence>
<evidence type="ECO:0000259" key="6">
    <source>
        <dbReference type="Pfam" id="PF01138"/>
    </source>
</evidence>
<dbReference type="PANTHER" id="PTHR11953">
    <property type="entry name" value="EXOSOME COMPLEX COMPONENT"/>
    <property type="match status" value="1"/>
</dbReference>
<dbReference type="GO" id="GO:0003723">
    <property type="term" value="F:RNA binding"/>
    <property type="evidence" value="ECO:0007669"/>
    <property type="project" value="TreeGrafter"/>
</dbReference>
<protein>
    <submittedName>
        <fullName evidence="8">Uncharacterized protein</fullName>
    </submittedName>
</protein>
<dbReference type="InterPro" id="IPR020568">
    <property type="entry name" value="Ribosomal_Su5_D2-typ_SF"/>
</dbReference>
<keyword evidence="3" id="KW-0698">rRNA processing</keyword>
<evidence type="ECO:0000259" key="7">
    <source>
        <dbReference type="Pfam" id="PF03725"/>
    </source>
</evidence>
<dbReference type="AlphaFoldDB" id="A0A0H5R9Q3"/>
<evidence type="ECO:0000256" key="5">
    <source>
        <dbReference type="ARBA" id="ARBA00023242"/>
    </source>
</evidence>
<dbReference type="GO" id="GO:0034475">
    <property type="term" value="P:U4 snRNA 3'-end processing"/>
    <property type="evidence" value="ECO:0007669"/>
    <property type="project" value="TreeGrafter"/>
</dbReference>
<comment type="subcellular location">
    <subcellularLocation>
        <location evidence="1">Nucleus</location>
    </subcellularLocation>
</comment>
<organism evidence="8">
    <name type="scientific">Spongospora subterranea</name>
    <dbReference type="NCBI Taxonomy" id="70186"/>
    <lineage>
        <taxon>Eukaryota</taxon>
        <taxon>Sar</taxon>
        <taxon>Rhizaria</taxon>
        <taxon>Endomyxa</taxon>
        <taxon>Phytomyxea</taxon>
        <taxon>Plasmodiophorida</taxon>
        <taxon>Plasmodiophoridae</taxon>
        <taxon>Spongospora</taxon>
    </lineage>
</organism>
<evidence type="ECO:0000256" key="3">
    <source>
        <dbReference type="ARBA" id="ARBA00022552"/>
    </source>
</evidence>
<dbReference type="SUPFAM" id="SSF54211">
    <property type="entry name" value="Ribosomal protein S5 domain 2-like"/>
    <property type="match status" value="1"/>
</dbReference>
<dbReference type="InterPro" id="IPR036345">
    <property type="entry name" value="ExoRNase_PH_dom2_sf"/>
</dbReference>